<dbReference type="SUPFAM" id="SSF51658">
    <property type="entry name" value="Xylose isomerase-like"/>
    <property type="match status" value="1"/>
</dbReference>
<dbReference type="EMBL" id="JBHSAO010000011">
    <property type="protein sequence ID" value="MFC4025079.1"/>
    <property type="molecule type" value="Genomic_DNA"/>
</dbReference>
<dbReference type="InterPro" id="IPR036237">
    <property type="entry name" value="Xyl_isomerase-like_sf"/>
</dbReference>
<proteinExistence type="predicted"/>
<dbReference type="Proteomes" id="UP001595772">
    <property type="component" value="Unassembled WGS sequence"/>
</dbReference>
<dbReference type="GO" id="GO:0016853">
    <property type="term" value="F:isomerase activity"/>
    <property type="evidence" value="ECO:0007669"/>
    <property type="project" value="UniProtKB-KW"/>
</dbReference>
<feature type="domain" description="Xylose isomerase-like TIM barrel" evidence="1">
    <location>
        <begin position="26"/>
        <end position="275"/>
    </location>
</feature>
<dbReference type="PANTHER" id="PTHR12110:SF53">
    <property type="entry name" value="BLR5974 PROTEIN"/>
    <property type="match status" value="1"/>
</dbReference>
<dbReference type="RefSeq" id="WP_379497573.1">
    <property type="nucleotide sequence ID" value="NZ_JBHSAO010000011.1"/>
</dbReference>
<sequence length="279" mass="31753">MKISISMYSLNATVQKEKWTTIDFIEYAKSISLDGVELLDIYWKDNDKDNEIKQVTEALRKYNLSVSAYDVTNNFVKESSEERAQEVKKIQDGIQVAKQLGTNIVRVFCGDLHDDLTYEDGQKWIVEGLKNCAETAEKEQIYLAIENHGLLAGKSEQVEEIIQKVGSPYVKSTFDTGNFLLVHEKPQQAFDRLKKDIVHVHFKDFREKDPSETVNGFRSTEGVELIGTVPGDGQVDLAYIVEGLKAINYDGWLSIEYEGFEDAKVSNEEAVQRLRNLLK</sequence>
<keyword evidence="3" id="KW-1185">Reference proteome</keyword>
<evidence type="ECO:0000313" key="3">
    <source>
        <dbReference type="Proteomes" id="UP001595772"/>
    </source>
</evidence>
<gene>
    <name evidence="2" type="ORF">ACFOUV_14890</name>
</gene>
<evidence type="ECO:0000259" key="1">
    <source>
        <dbReference type="Pfam" id="PF01261"/>
    </source>
</evidence>
<dbReference type="Gene3D" id="3.20.20.150">
    <property type="entry name" value="Divalent-metal-dependent TIM barrel enzymes"/>
    <property type="match status" value="1"/>
</dbReference>
<dbReference type="InterPro" id="IPR050312">
    <property type="entry name" value="IolE/XylAMocC-like"/>
</dbReference>
<dbReference type="InterPro" id="IPR013022">
    <property type="entry name" value="Xyl_isomerase-like_TIM-brl"/>
</dbReference>
<reference evidence="3" key="1">
    <citation type="journal article" date="2019" name="Int. J. Syst. Evol. Microbiol.">
        <title>The Global Catalogue of Microorganisms (GCM) 10K type strain sequencing project: providing services to taxonomists for standard genome sequencing and annotation.</title>
        <authorList>
            <consortium name="The Broad Institute Genomics Platform"/>
            <consortium name="The Broad Institute Genome Sequencing Center for Infectious Disease"/>
            <person name="Wu L."/>
            <person name="Ma J."/>
        </authorList>
    </citation>
    <scope>NUCLEOTIDE SEQUENCE [LARGE SCALE GENOMIC DNA]</scope>
    <source>
        <strain evidence="3">IBRC-M 10703</strain>
    </source>
</reference>
<dbReference type="Pfam" id="PF01261">
    <property type="entry name" value="AP_endonuc_2"/>
    <property type="match status" value="1"/>
</dbReference>
<keyword evidence="2" id="KW-0413">Isomerase</keyword>
<organism evidence="2 3">
    <name type="scientific">Oceanobacillus longus</name>
    <dbReference type="NCBI Taxonomy" id="930120"/>
    <lineage>
        <taxon>Bacteria</taxon>
        <taxon>Bacillati</taxon>
        <taxon>Bacillota</taxon>
        <taxon>Bacilli</taxon>
        <taxon>Bacillales</taxon>
        <taxon>Bacillaceae</taxon>
        <taxon>Oceanobacillus</taxon>
    </lineage>
</organism>
<accession>A0ABV8H3W5</accession>
<protein>
    <submittedName>
        <fullName evidence="2">Sugar phosphate isomerase/epimerase family protein</fullName>
    </submittedName>
</protein>
<name>A0ABV8H3W5_9BACI</name>
<comment type="caution">
    <text evidence="2">The sequence shown here is derived from an EMBL/GenBank/DDBJ whole genome shotgun (WGS) entry which is preliminary data.</text>
</comment>
<evidence type="ECO:0000313" key="2">
    <source>
        <dbReference type="EMBL" id="MFC4025079.1"/>
    </source>
</evidence>
<dbReference type="PANTHER" id="PTHR12110">
    <property type="entry name" value="HYDROXYPYRUVATE ISOMERASE"/>
    <property type="match status" value="1"/>
</dbReference>